<accession>A0A133UT92</accession>
<keyword evidence="4" id="KW-1185">Reference proteome</keyword>
<dbReference type="GO" id="GO:0005737">
    <property type="term" value="C:cytoplasm"/>
    <property type="evidence" value="ECO:0007669"/>
    <property type="project" value="InterPro"/>
</dbReference>
<dbReference type="GO" id="GO:0016861">
    <property type="term" value="F:intramolecular oxidoreductase activity, interconverting aldoses and ketoses"/>
    <property type="evidence" value="ECO:0007669"/>
    <property type="project" value="InterPro"/>
</dbReference>
<proteinExistence type="predicted"/>
<dbReference type="EMBL" id="LHXS01000012">
    <property type="protein sequence ID" value="KXA97452.1"/>
    <property type="molecule type" value="Genomic_DNA"/>
</dbReference>
<keyword evidence="1" id="KW-0413">Isomerase</keyword>
<organism evidence="3 4">
    <name type="scientific">candidate division MSBL1 archaeon SCGC-AAA259I14</name>
    <dbReference type="NCBI Taxonomy" id="1698268"/>
    <lineage>
        <taxon>Archaea</taxon>
        <taxon>Methanobacteriati</taxon>
        <taxon>Methanobacteriota</taxon>
        <taxon>candidate division MSBL1</taxon>
    </lineage>
</organism>
<dbReference type="Proteomes" id="UP000070414">
    <property type="component" value="Unassembled WGS sequence"/>
</dbReference>
<feature type="non-terminal residue" evidence="3">
    <location>
        <position position="1"/>
    </location>
</feature>
<dbReference type="InterPro" id="IPR009015">
    <property type="entry name" value="Fucose_isomerase_N/cen_sf"/>
</dbReference>
<evidence type="ECO:0000313" key="4">
    <source>
        <dbReference type="Proteomes" id="UP000070414"/>
    </source>
</evidence>
<evidence type="ECO:0000256" key="2">
    <source>
        <dbReference type="ARBA" id="ARBA00023277"/>
    </source>
</evidence>
<dbReference type="GO" id="GO:0005996">
    <property type="term" value="P:monosaccharide metabolic process"/>
    <property type="evidence" value="ECO:0007669"/>
    <property type="project" value="InterPro"/>
</dbReference>
<evidence type="ECO:0000256" key="1">
    <source>
        <dbReference type="ARBA" id="ARBA00023235"/>
    </source>
</evidence>
<name>A0A133UT92_9EURY</name>
<comment type="caution">
    <text evidence="3">The sequence shown here is derived from an EMBL/GenBank/DDBJ whole genome shotgun (WGS) entry which is preliminary data.</text>
</comment>
<gene>
    <name evidence="3" type="ORF">AKJ38_01110</name>
</gene>
<evidence type="ECO:0000313" key="3">
    <source>
        <dbReference type="EMBL" id="KXA97452.1"/>
    </source>
</evidence>
<protein>
    <recommendedName>
        <fullName evidence="5">L-fucose isomerase C-terminal domain-containing protein</fullName>
    </recommendedName>
</protein>
<sequence>RKLLNALTTYGLPMIFFNKIEKDRMYGHALYQQWYETDAVKEFDEVDLAINDYEKLVGKLKAHRAVKNLEESKILCIGEPNEFFKGGLAARAAVDKFRPGINYMSFETFQEKLEEKNLESEEIVKVKNQFLENAETVSDEIDEETSLKSARVYVVLKELIRERGYDGITINCLSGILDLVDTTPCLAFQRLRDEGTPAVCEADIPQLVTTILLRYIADRPTFINDPVIVPDENRVIVAHCTAPTRMTGFDEEAQRYDASLHHETKLGLAPSVEFKEGQEITLAGVSHSFDEMIATSGRITRNTDYHICINQAEIEVEDAQFLFNNFKGFHWVLVYGNWMEELKKAVDLLGMELVFPEES</sequence>
<dbReference type="PANTHER" id="PTHR36120:SF2">
    <property type="entry name" value="FUCOSE ISOMERASE"/>
    <property type="match status" value="1"/>
</dbReference>
<reference evidence="3 4" key="1">
    <citation type="journal article" date="2016" name="Sci. Rep.">
        <title>Metabolic traits of an uncultured archaeal lineage -MSBL1- from brine pools of the Red Sea.</title>
        <authorList>
            <person name="Mwirichia R."/>
            <person name="Alam I."/>
            <person name="Rashid M."/>
            <person name="Vinu M."/>
            <person name="Ba-Alawi W."/>
            <person name="Anthony Kamau A."/>
            <person name="Kamanda Ngugi D."/>
            <person name="Goker M."/>
            <person name="Klenk H.P."/>
            <person name="Bajic V."/>
            <person name="Stingl U."/>
        </authorList>
    </citation>
    <scope>NUCLEOTIDE SEQUENCE [LARGE SCALE GENOMIC DNA]</scope>
    <source>
        <strain evidence="3">SCGC-AAA259I14</strain>
    </source>
</reference>
<dbReference type="AlphaFoldDB" id="A0A133UT92"/>
<keyword evidence="2" id="KW-0119">Carbohydrate metabolism</keyword>
<dbReference type="PANTHER" id="PTHR36120">
    <property type="entry name" value="FUCOSE ISOMERASE"/>
    <property type="match status" value="1"/>
</dbReference>
<evidence type="ECO:0008006" key="5">
    <source>
        <dbReference type="Google" id="ProtNLM"/>
    </source>
</evidence>
<dbReference type="SUPFAM" id="SSF53743">
    <property type="entry name" value="FucI/AraA N-terminal and middle domains"/>
    <property type="match status" value="1"/>
</dbReference>